<dbReference type="AlphaFoldDB" id="A0A1M6NFC9"/>
<evidence type="ECO:0000313" key="3">
    <source>
        <dbReference type="Proteomes" id="UP000183997"/>
    </source>
</evidence>
<accession>A0A1M6NFC9</accession>
<feature type="transmembrane region" description="Helical" evidence="1">
    <location>
        <begin position="50"/>
        <end position="71"/>
    </location>
</feature>
<evidence type="ECO:0000256" key="1">
    <source>
        <dbReference type="SAM" id="Phobius"/>
    </source>
</evidence>
<dbReference type="STRING" id="1121421.SAMN02745123_00106"/>
<feature type="transmembrane region" description="Helical" evidence="1">
    <location>
        <begin position="24"/>
        <end position="44"/>
    </location>
</feature>
<dbReference type="RefSeq" id="WP_072910324.1">
    <property type="nucleotide sequence ID" value="NZ_FRAR01000004.1"/>
</dbReference>
<feature type="transmembrane region" description="Helical" evidence="1">
    <location>
        <begin position="78"/>
        <end position="101"/>
    </location>
</feature>
<protein>
    <submittedName>
        <fullName evidence="2">Putative membrane protein, TIGR04086 family</fullName>
    </submittedName>
</protein>
<dbReference type="Proteomes" id="UP000183997">
    <property type="component" value="Unassembled WGS sequence"/>
</dbReference>
<dbReference type="OrthoDB" id="1787318at2"/>
<keyword evidence="1" id="KW-1133">Transmembrane helix</keyword>
<evidence type="ECO:0000313" key="2">
    <source>
        <dbReference type="EMBL" id="SHJ94468.1"/>
    </source>
</evidence>
<feature type="transmembrane region" description="Helical" evidence="1">
    <location>
        <begin position="107"/>
        <end position="132"/>
    </location>
</feature>
<dbReference type="Pfam" id="PF12670">
    <property type="entry name" value="DUF3792"/>
    <property type="match status" value="1"/>
</dbReference>
<sequence>MALRGPEAPGKPVLHFSSICRGTLVSLGLSFFLSTLAGLGYYFTSLSENTMPWASAIILFLSVASGGAYAAKKAGTKGLFNGLGVGVATFFIIWLLVGFFLPSQVLLMGAFGKLVLTTVAGSLGGTLGVGLAS</sequence>
<keyword evidence="1" id="KW-0472">Membrane</keyword>
<organism evidence="2 3">
    <name type="scientific">Desulforamulus aeronauticus DSM 10349</name>
    <dbReference type="NCBI Taxonomy" id="1121421"/>
    <lineage>
        <taxon>Bacteria</taxon>
        <taxon>Bacillati</taxon>
        <taxon>Bacillota</taxon>
        <taxon>Clostridia</taxon>
        <taxon>Eubacteriales</taxon>
        <taxon>Peptococcaceae</taxon>
        <taxon>Desulforamulus</taxon>
    </lineage>
</organism>
<dbReference type="InterPro" id="IPR023804">
    <property type="entry name" value="DUF3792_TM"/>
</dbReference>
<reference evidence="3" key="1">
    <citation type="submission" date="2016-11" db="EMBL/GenBank/DDBJ databases">
        <authorList>
            <person name="Varghese N."/>
            <person name="Submissions S."/>
        </authorList>
    </citation>
    <scope>NUCLEOTIDE SEQUENCE [LARGE SCALE GENOMIC DNA]</scope>
    <source>
        <strain evidence="3">DSM 10349</strain>
    </source>
</reference>
<name>A0A1M6NFC9_9FIRM</name>
<keyword evidence="1" id="KW-0812">Transmembrane</keyword>
<proteinExistence type="predicted"/>
<dbReference type="NCBIfam" id="TIGR04086">
    <property type="entry name" value="TIGR04086_membr"/>
    <property type="match status" value="1"/>
</dbReference>
<dbReference type="EMBL" id="FRAR01000004">
    <property type="protein sequence ID" value="SHJ94468.1"/>
    <property type="molecule type" value="Genomic_DNA"/>
</dbReference>
<gene>
    <name evidence="2" type="ORF">SAMN02745123_00106</name>
</gene>
<keyword evidence="3" id="KW-1185">Reference proteome</keyword>